<dbReference type="Pfam" id="PF08282">
    <property type="entry name" value="Hydrolase_3"/>
    <property type="match status" value="1"/>
</dbReference>
<dbReference type="NCBIfam" id="TIGR00099">
    <property type="entry name" value="Cof-subfamily"/>
    <property type="match status" value="1"/>
</dbReference>
<dbReference type="PANTHER" id="PTHR10000:SF23">
    <property type="entry name" value="5-AMINO-6-(5-PHOSPHO-D-RIBITYLAMINO)URACIL PHOSPHATASE YITU"/>
    <property type="match status" value="1"/>
</dbReference>
<reference evidence="2" key="1">
    <citation type="journal article" date="2019" name="Int. J. Syst. Evol. Microbiol.">
        <title>The Global Catalogue of Microorganisms (GCM) 10K type strain sequencing project: providing services to taxonomists for standard genome sequencing and annotation.</title>
        <authorList>
            <consortium name="The Broad Institute Genomics Platform"/>
            <consortium name="The Broad Institute Genome Sequencing Center for Infectious Disease"/>
            <person name="Wu L."/>
            <person name="Ma J."/>
        </authorList>
    </citation>
    <scope>NUCLEOTIDE SEQUENCE [LARGE SCALE GENOMIC DNA]</scope>
    <source>
        <strain evidence="2">CCM 8903</strain>
    </source>
</reference>
<dbReference type="SUPFAM" id="SSF56784">
    <property type="entry name" value="HAD-like"/>
    <property type="match status" value="1"/>
</dbReference>
<name>A0ABW4E7H4_9LACO</name>
<keyword evidence="1" id="KW-0378">Hydrolase</keyword>
<dbReference type="InterPro" id="IPR006379">
    <property type="entry name" value="HAD-SF_hydro_IIB"/>
</dbReference>
<proteinExistence type="predicted"/>
<protein>
    <submittedName>
        <fullName evidence="1">Cof-type HAD-IIB family hydrolase</fullName>
        <ecNumber evidence="1">3.1.3.-</ecNumber>
    </submittedName>
</protein>
<dbReference type="InterPro" id="IPR000150">
    <property type="entry name" value="Cof"/>
</dbReference>
<dbReference type="InterPro" id="IPR036412">
    <property type="entry name" value="HAD-like_sf"/>
</dbReference>
<dbReference type="PANTHER" id="PTHR10000">
    <property type="entry name" value="PHOSPHOSERINE PHOSPHATASE"/>
    <property type="match status" value="1"/>
</dbReference>
<dbReference type="EC" id="3.1.3.-" evidence="1"/>
<keyword evidence="2" id="KW-1185">Reference proteome</keyword>
<dbReference type="Gene3D" id="3.30.1240.10">
    <property type="match status" value="1"/>
</dbReference>
<gene>
    <name evidence="1" type="ORF">ACFQ5J_04005</name>
</gene>
<sequence>MTRKLIAIDLGGTALNQAGTLSAATIKTLQKAQTAGHLVVITTGRPDAISTQFYDQLALSGPMINFNGALIHKPHQHWAKERQAVISPATALALRQFKQEFAIHLMVAEGKQLLLADHGYKNVPFLPDMPAPTTLLDEQGLTQAPISVTMFIQSETLKPLQAAIHARYPELTPKTWGAWQGPHTALEVTAKQTSKAKALAYVAKQYGIAQQDVIAFGDDLNDQEMLDYAGVGVAMKNARPEIIAVADAVTAQDNEADGMADYLAEYLAL</sequence>
<comment type="caution">
    <text evidence="1">The sequence shown here is derived from an EMBL/GenBank/DDBJ whole genome shotgun (WGS) entry which is preliminary data.</text>
</comment>
<evidence type="ECO:0000313" key="2">
    <source>
        <dbReference type="Proteomes" id="UP001597252"/>
    </source>
</evidence>
<evidence type="ECO:0000313" key="1">
    <source>
        <dbReference type="EMBL" id="MFD1484395.1"/>
    </source>
</evidence>
<dbReference type="Proteomes" id="UP001597252">
    <property type="component" value="Unassembled WGS sequence"/>
</dbReference>
<dbReference type="CDD" id="cd07516">
    <property type="entry name" value="HAD_Pase"/>
    <property type="match status" value="1"/>
</dbReference>
<dbReference type="InterPro" id="IPR023214">
    <property type="entry name" value="HAD_sf"/>
</dbReference>
<dbReference type="Gene3D" id="3.40.50.1000">
    <property type="entry name" value="HAD superfamily/HAD-like"/>
    <property type="match status" value="1"/>
</dbReference>
<organism evidence="1 2">
    <name type="scientific">Lacticaseibacillus baoqingensis</name>
    <dbReference type="NCBI Taxonomy" id="2486013"/>
    <lineage>
        <taxon>Bacteria</taxon>
        <taxon>Bacillati</taxon>
        <taxon>Bacillota</taxon>
        <taxon>Bacilli</taxon>
        <taxon>Lactobacillales</taxon>
        <taxon>Lactobacillaceae</taxon>
        <taxon>Lacticaseibacillus</taxon>
    </lineage>
</organism>
<dbReference type="RefSeq" id="WP_125753297.1">
    <property type="nucleotide sequence ID" value="NZ_JBHTON010000008.1"/>
</dbReference>
<dbReference type="EMBL" id="JBHTON010000008">
    <property type="protein sequence ID" value="MFD1484395.1"/>
    <property type="molecule type" value="Genomic_DNA"/>
</dbReference>
<accession>A0ABW4E7H4</accession>
<dbReference type="NCBIfam" id="TIGR01484">
    <property type="entry name" value="HAD-SF-IIB"/>
    <property type="match status" value="1"/>
</dbReference>
<dbReference type="GO" id="GO:0016787">
    <property type="term" value="F:hydrolase activity"/>
    <property type="evidence" value="ECO:0007669"/>
    <property type="project" value="UniProtKB-KW"/>
</dbReference>